<feature type="binding site" evidence="5">
    <location>
        <position position="379"/>
    </location>
    <ligand>
        <name>Ca(2+)</name>
        <dbReference type="ChEBI" id="CHEBI:29108"/>
    </ligand>
</feature>
<organism evidence="8">
    <name type="scientific">Telmatobacter sp. DSM 110680</name>
    <dbReference type="NCBI Taxonomy" id="3036704"/>
    <lineage>
        <taxon>Bacteria</taxon>
        <taxon>Pseudomonadati</taxon>
        <taxon>Acidobacteriota</taxon>
        <taxon>Terriglobia</taxon>
        <taxon>Terriglobales</taxon>
        <taxon>Acidobacteriaceae</taxon>
        <taxon>Telmatobacter</taxon>
    </lineage>
</organism>
<dbReference type="GO" id="GO:0017000">
    <property type="term" value="P:antibiotic biosynthetic process"/>
    <property type="evidence" value="ECO:0007669"/>
    <property type="project" value="InterPro"/>
</dbReference>
<sequence length="831" mass="93224">MSAAPTRRRHWLRIILFTAVWIVIIVVALSGLGILWLRSAAKSALPILDGDIHLASQGAPTLSAPVTVRRDQHGVPHIDAATQEDMFVAQGYVTAQDRLWQMDAFRRNANGELAEVMGPSLLRHDKAQRMFQFRNTAHRIYASLPPAERARYEAYARGVNLYITQHQDSLPPEFHLLHYKPEPWTGADSISIGMMMVDMLDTHWYTKLSREKIAAKLNNPKLESDLYPVGSWRDHPPTGELLDLSQPHPQPPGTSNDEDDERTVTRTMPVPDWPTPMGAPSMRGIFAHGWGSTNPPIDSCRDCTPGSNNWVIDGKHTASGKPLLSNDMHLGLNEPNIWYMADLRAPGYHTAGVTLPGMPFVIAGHNEHVAWGFTALYGDVQDLYIEKLDGKGNFQVADGSWKPLNVNHEIIRVRSRKDFAYDVRLTDHGPLLDPLFTRDSRAIALKWTLYDTTLNSIPLYGLNTASNWTEFSSALSQWCWPTQNVVYSDDQGHIGYHAVGRIPMRSAGITDKPVLDAVHGWQGYIPFDDMPNAFDPPSGFLATANSRVTPDKSKYPITDEWADPYRAERISKLLQGRDNLKPADMLATQTDIYSEMDQEFGHRLSYAIDHTANADDQLRKAADLMRSWDGRLTTDSAAASLVTQARYALRIMLLEPKLGAEDAENYEWSESNFAVEEIVMRSNPAWLPSAYKDWDAFLADAVRRGMIIGHATTNVSQWTYGSWHVVDIEHPLSNFLPYVGRIAGTGEQPLSGDTTTVKQVGRSFGPSQRFTMDWNNIDGSTENIVLGESGNPYSPYFRDQWDDYYNGRTFALPFTPTAVTSNTRHTLRLLP</sequence>
<keyword evidence="3" id="KW-0865">Zymogen</keyword>
<dbReference type="Pfam" id="PF01804">
    <property type="entry name" value="Penicil_amidase"/>
    <property type="match status" value="1"/>
</dbReference>
<feature type="transmembrane region" description="Helical" evidence="7">
    <location>
        <begin position="12"/>
        <end position="37"/>
    </location>
</feature>
<dbReference type="InterPro" id="IPR014395">
    <property type="entry name" value="Pen/GL7ACA/AHL_acylase"/>
</dbReference>
<feature type="binding site" evidence="5">
    <location>
        <position position="382"/>
    </location>
    <ligand>
        <name>Ca(2+)</name>
        <dbReference type="ChEBI" id="CHEBI:29108"/>
    </ligand>
</feature>
<protein>
    <submittedName>
        <fullName evidence="8">Penicillin acylase family protein</fullName>
        <ecNumber evidence="8">3.5.1.-</ecNumber>
    </submittedName>
</protein>
<evidence type="ECO:0000256" key="6">
    <source>
        <dbReference type="SAM" id="MobiDB-lite"/>
    </source>
</evidence>
<name>A0AAU7DIC7_9BACT</name>
<feature type="active site" description="Nucleophile" evidence="4">
    <location>
        <position position="307"/>
    </location>
</feature>
<gene>
    <name evidence="8" type="ORF">P8935_23400</name>
</gene>
<dbReference type="PIRSF" id="PIRSF001227">
    <property type="entry name" value="Pen_acylase"/>
    <property type="match status" value="1"/>
</dbReference>
<dbReference type="EMBL" id="CP121196">
    <property type="protein sequence ID" value="XBH17498.1"/>
    <property type="molecule type" value="Genomic_DNA"/>
</dbReference>
<dbReference type="SUPFAM" id="SSF56235">
    <property type="entry name" value="N-terminal nucleophile aminohydrolases (Ntn hydrolases)"/>
    <property type="match status" value="1"/>
</dbReference>
<proteinExistence type="inferred from homology"/>
<dbReference type="EC" id="3.5.1.-" evidence="8"/>
<evidence type="ECO:0000256" key="5">
    <source>
        <dbReference type="PIRSR" id="PIRSR001227-2"/>
    </source>
</evidence>
<dbReference type="CDD" id="cd03747">
    <property type="entry name" value="Ntn_PGA_like"/>
    <property type="match status" value="1"/>
</dbReference>
<evidence type="ECO:0000313" key="8">
    <source>
        <dbReference type="EMBL" id="XBH17498.1"/>
    </source>
</evidence>
<evidence type="ECO:0000256" key="7">
    <source>
        <dbReference type="SAM" id="Phobius"/>
    </source>
</evidence>
<dbReference type="RefSeq" id="WP_348262723.1">
    <property type="nucleotide sequence ID" value="NZ_CP121196.1"/>
</dbReference>
<dbReference type="Gene3D" id="1.10.1400.10">
    <property type="match status" value="1"/>
</dbReference>
<dbReference type="InterPro" id="IPR029055">
    <property type="entry name" value="Ntn_hydrolases_N"/>
</dbReference>
<dbReference type="PANTHER" id="PTHR34218:SF4">
    <property type="entry name" value="ACYL-HOMOSERINE LACTONE ACYLASE QUIP"/>
    <property type="match status" value="1"/>
</dbReference>
<evidence type="ECO:0000256" key="2">
    <source>
        <dbReference type="ARBA" id="ARBA00022801"/>
    </source>
</evidence>
<comment type="similarity">
    <text evidence="1">Belongs to the peptidase S45 family.</text>
</comment>
<dbReference type="InterPro" id="IPR002692">
    <property type="entry name" value="S45"/>
</dbReference>
<evidence type="ECO:0000256" key="1">
    <source>
        <dbReference type="ARBA" id="ARBA00006586"/>
    </source>
</evidence>
<dbReference type="InterPro" id="IPR043146">
    <property type="entry name" value="Penicillin_amidase_N_B-knob"/>
</dbReference>
<keyword evidence="7" id="KW-0472">Membrane</keyword>
<dbReference type="GO" id="GO:0046872">
    <property type="term" value="F:metal ion binding"/>
    <property type="evidence" value="ECO:0007669"/>
    <property type="project" value="UniProtKB-KW"/>
</dbReference>
<dbReference type="PANTHER" id="PTHR34218">
    <property type="entry name" value="PEPTIDASE S45 PENICILLIN AMIDASE"/>
    <property type="match status" value="1"/>
</dbReference>
<keyword evidence="7" id="KW-0812">Transmembrane</keyword>
<feature type="region of interest" description="Disordered" evidence="6">
    <location>
        <begin position="236"/>
        <end position="275"/>
    </location>
</feature>
<keyword evidence="5" id="KW-0106">Calcium</keyword>
<keyword evidence="7" id="KW-1133">Transmembrane helix</keyword>
<keyword evidence="2 8" id="KW-0378">Hydrolase</keyword>
<reference evidence="8" key="1">
    <citation type="submission" date="2023-03" db="EMBL/GenBank/DDBJ databases">
        <title>Edaphobacter sp.</title>
        <authorList>
            <person name="Huber K.J."/>
            <person name="Papendorf J."/>
            <person name="Pilke C."/>
            <person name="Bunk B."/>
            <person name="Sproeer C."/>
            <person name="Pester M."/>
        </authorList>
    </citation>
    <scope>NUCLEOTIDE SEQUENCE</scope>
    <source>
        <strain evidence="8">DSM 110680</strain>
    </source>
</reference>
<comment type="cofactor">
    <cofactor evidence="5">
        <name>Ca(2+)</name>
        <dbReference type="ChEBI" id="CHEBI:29108"/>
    </cofactor>
    <text evidence="5">Binds 1 Ca(2+) ion per dimer.</text>
</comment>
<dbReference type="GO" id="GO:0016811">
    <property type="term" value="F:hydrolase activity, acting on carbon-nitrogen (but not peptide) bonds, in linear amides"/>
    <property type="evidence" value="ECO:0007669"/>
    <property type="project" value="InterPro"/>
</dbReference>
<keyword evidence="5" id="KW-0479">Metal-binding</keyword>
<dbReference type="Gene3D" id="1.10.439.10">
    <property type="entry name" value="Penicillin Amidohydrolase, domain 1"/>
    <property type="match status" value="1"/>
</dbReference>
<evidence type="ECO:0000256" key="3">
    <source>
        <dbReference type="ARBA" id="ARBA00023145"/>
    </source>
</evidence>
<dbReference type="Gene3D" id="3.60.20.10">
    <property type="entry name" value="Glutamine Phosphoribosylpyrophosphate, subunit 1, domain 1"/>
    <property type="match status" value="1"/>
</dbReference>
<accession>A0AAU7DIC7</accession>
<dbReference type="AlphaFoldDB" id="A0AAU7DIC7"/>
<dbReference type="InterPro" id="IPR043147">
    <property type="entry name" value="Penicillin_amidase_A-knob"/>
</dbReference>
<dbReference type="Gene3D" id="2.30.120.10">
    <property type="match status" value="1"/>
</dbReference>
<evidence type="ECO:0000256" key="4">
    <source>
        <dbReference type="PIRSR" id="PIRSR001227-1"/>
    </source>
</evidence>
<dbReference type="InterPro" id="IPR023343">
    <property type="entry name" value="Penicillin_amidase_dom1"/>
</dbReference>